<proteinExistence type="predicted"/>
<comment type="caution">
    <text evidence="6">The sequence shown here is derived from an EMBL/GenBank/DDBJ whole genome shotgun (WGS) entry which is preliminary data.</text>
</comment>
<keyword evidence="2" id="KW-0677">Repeat</keyword>
<keyword evidence="4" id="KW-0234">DNA repair</keyword>
<dbReference type="SMART" id="SM00320">
    <property type="entry name" value="WD40"/>
    <property type="match status" value="6"/>
</dbReference>
<name>A0AAN9Y3D1_9HEMI</name>
<dbReference type="PROSITE" id="PS00678">
    <property type="entry name" value="WD_REPEATS_1"/>
    <property type="match status" value="1"/>
</dbReference>
<feature type="repeat" description="WD" evidence="5">
    <location>
        <begin position="247"/>
        <end position="288"/>
    </location>
</feature>
<keyword evidence="7" id="KW-1185">Reference proteome</keyword>
<gene>
    <name evidence="6" type="ORF">V9T40_004110</name>
</gene>
<dbReference type="Pfam" id="PF00400">
    <property type="entry name" value="WD40"/>
    <property type="match status" value="4"/>
</dbReference>
<dbReference type="InterPro" id="IPR015943">
    <property type="entry name" value="WD40/YVTN_repeat-like_dom_sf"/>
</dbReference>
<evidence type="ECO:0000256" key="2">
    <source>
        <dbReference type="ARBA" id="ARBA00022737"/>
    </source>
</evidence>
<dbReference type="PROSITE" id="PS50082">
    <property type="entry name" value="WD_REPEATS_2"/>
    <property type="match status" value="4"/>
</dbReference>
<accession>A0AAN9Y3D1</accession>
<evidence type="ECO:0000256" key="1">
    <source>
        <dbReference type="ARBA" id="ARBA00022574"/>
    </source>
</evidence>
<feature type="repeat" description="WD" evidence="5">
    <location>
        <begin position="185"/>
        <end position="227"/>
    </location>
</feature>
<evidence type="ECO:0000313" key="7">
    <source>
        <dbReference type="Proteomes" id="UP001367676"/>
    </source>
</evidence>
<sequence length="377" mass="42155">MLKLFDKVRAGIEKPSAVPNAVITNRISRLNVSSLKNISPDEAFIVSIQHLQADPLEGRFLLSGRSDGSILLHQIKNISPSLTYQCKRLWKCGKHDKEGHRYSVECIRWFPNDTGLFVSAAFDKRLKIWDTSSMRCVETISYEGKIYNFDLSPAKRSDNCSVAVCCDKGIVSVFDIKSGTNVHTLKHHVGDVLACNWSPLDEHILCTGGADNKVLLWDTRSAKNCLMSLNRSNSIQITISNPCVNNFTAHSGSVNSVKFVKNGLKLISCGTDNVIRLWDTLSGKNELVDYDDFVNHTKRSVHVDISRETTPEFIYVPSGDTVNVYNVATGELVNKLKGHFNSVNCCFYEPFQCELYSGCIDGLIMVWRDESTEVVAF</sequence>
<dbReference type="PROSITE" id="PS50294">
    <property type="entry name" value="WD_REPEATS_REGION"/>
    <property type="match status" value="4"/>
</dbReference>
<dbReference type="InterPro" id="IPR001680">
    <property type="entry name" value="WD40_rpt"/>
</dbReference>
<keyword evidence="1 5" id="KW-0853">WD repeat</keyword>
<dbReference type="Proteomes" id="UP001367676">
    <property type="component" value="Unassembled WGS sequence"/>
</dbReference>
<dbReference type="CDD" id="cd00200">
    <property type="entry name" value="WD40"/>
    <property type="match status" value="1"/>
</dbReference>
<dbReference type="GO" id="GO:0000209">
    <property type="term" value="P:protein polyubiquitination"/>
    <property type="evidence" value="ECO:0007669"/>
    <property type="project" value="TreeGrafter"/>
</dbReference>
<keyword evidence="3" id="KW-0227">DNA damage</keyword>
<reference evidence="6 7" key="1">
    <citation type="submission" date="2024-03" db="EMBL/GenBank/DDBJ databases">
        <title>Adaptation during the transition from Ophiocordyceps entomopathogen to insect associate is accompanied by gene loss and intensified selection.</title>
        <authorList>
            <person name="Ward C.M."/>
            <person name="Onetto C.A."/>
            <person name="Borneman A.R."/>
        </authorList>
    </citation>
    <scope>NUCLEOTIDE SEQUENCE [LARGE SCALE GENOMIC DNA]</scope>
    <source>
        <strain evidence="6">AWRI1</strain>
        <tissue evidence="6">Single Adult Female</tissue>
    </source>
</reference>
<dbReference type="GO" id="GO:0043161">
    <property type="term" value="P:proteasome-mediated ubiquitin-dependent protein catabolic process"/>
    <property type="evidence" value="ECO:0007669"/>
    <property type="project" value="TreeGrafter"/>
</dbReference>
<evidence type="ECO:0000313" key="6">
    <source>
        <dbReference type="EMBL" id="KAK7586234.1"/>
    </source>
</evidence>
<dbReference type="GO" id="GO:0031464">
    <property type="term" value="C:Cul4A-RING E3 ubiquitin ligase complex"/>
    <property type="evidence" value="ECO:0007669"/>
    <property type="project" value="TreeGrafter"/>
</dbReference>
<feature type="repeat" description="WD" evidence="5">
    <location>
        <begin position="336"/>
        <end position="377"/>
    </location>
</feature>
<dbReference type="SUPFAM" id="SSF50978">
    <property type="entry name" value="WD40 repeat-like"/>
    <property type="match status" value="1"/>
</dbReference>
<dbReference type="Gene3D" id="2.130.10.10">
    <property type="entry name" value="YVTN repeat-like/Quinoprotein amine dehydrogenase"/>
    <property type="match status" value="1"/>
</dbReference>
<dbReference type="PRINTS" id="PR00320">
    <property type="entry name" value="GPROTEINBRPT"/>
</dbReference>
<dbReference type="InterPro" id="IPR036322">
    <property type="entry name" value="WD40_repeat_dom_sf"/>
</dbReference>
<dbReference type="EMBL" id="JBBCAQ010000027">
    <property type="protein sequence ID" value="KAK7586234.1"/>
    <property type="molecule type" value="Genomic_DNA"/>
</dbReference>
<evidence type="ECO:0000256" key="4">
    <source>
        <dbReference type="ARBA" id="ARBA00023204"/>
    </source>
</evidence>
<evidence type="ECO:0000256" key="5">
    <source>
        <dbReference type="PROSITE-ProRule" id="PRU00221"/>
    </source>
</evidence>
<organism evidence="6 7">
    <name type="scientific">Parthenolecanium corni</name>
    <dbReference type="NCBI Taxonomy" id="536013"/>
    <lineage>
        <taxon>Eukaryota</taxon>
        <taxon>Metazoa</taxon>
        <taxon>Ecdysozoa</taxon>
        <taxon>Arthropoda</taxon>
        <taxon>Hexapoda</taxon>
        <taxon>Insecta</taxon>
        <taxon>Pterygota</taxon>
        <taxon>Neoptera</taxon>
        <taxon>Paraneoptera</taxon>
        <taxon>Hemiptera</taxon>
        <taxon>Sternorrhyncha</taxon>
        <taxon>Coccoidea</taxon>
        <taxon>Coccidae</taxon>
        <taxon>Parthenolecanium</taxon>
    </lineage>
</organism>
<dbReference type="PANTHER" id="PTHR46202">
    <property type="entry name" value="DNA EXCISION REPAIR PROTEIN ERCC-8"/>
    <property type="match status" value="1"/>
</dbReference>
<protein>
    <submittedName>
        <fullName evidence="6">Uncharacterized protein</fullName>
    </submittedName>
</protein>
<dbReference type="GO" id="GO:0000109">
    <property type="term" value="C:nucleotide-excision repair complex"/>
    <property type="evidence" value="ECO:0007669"/>
    <property type="project" value="TreeGrafter"/>
</dbReference>
<dbReference type="InterPro" id="IPR019775">
    <property type="entry name" value="WD40_repeat_CS"/>
</dbReference>
<dbReference type="InterPro" id="IPR020472">
    <property type="entry name" value="WD40_PAC1"/>
</dbReference>
<dbReference type="InterPro" id="IPR042238">
    <property type="entry name" value="Rad28/ERCC8/Ckn1/ATCSA-1"/>
</dbReference>
<feature type="repeat" description="WD" evidence="5">
    <location>
        <begin position="97"/>
        <end position="139"/>
    </location>
</feature>
<dbReference type="GO" id="GO:0006283">
    <property type="term" value="P:transcription-coupled nucleotide-excision repair"/>
    <property type="evidence" value="ECO:0007669"/>
    <property type="project" value="InterPro"/>
</dbReference>
<dbReference type="AlphaFoldDB" id="A0AAN9Y3D1"/>
<dbReference type="PANTHER" id="PTHR46202:SF1">
    <property type="entry name" value="DNA EXCISION REPAIR PROTEIN ERCC-8"/>
    <property type="match status" value="1"/>
</dbReference>
<evidence type="ECO:0000256" key="3">
    <source>
        <dbReference type="ARBA" id="ARBA00022763"/>
    </source>
</evidence>